<dbReference type="AlphaFoldDB" id="A0A9P5SJ22"/>
<dbReference type="Gene3D" id="3.40.50.12780">
    <property type="entry name" value="N-terminal domain of ligase-like"/>
    <property type="match status" value="1"/>
</dbReference>
<evidence type="ECO:0000259" key="3">
    <source>
        <dbReference type="Pfam" id="PF00501"/>
    </source>
</evidence>
<sequence length="684" mass="75430">MVVFKKFNLDKQSIEVPGTRVQGATGHYRHASYVNGLVEHIAEAPHIKTLYDLFQNSVTKYGDREFLGHRPYNTVAQTYSGYTWQTYAQINQRVNAFGSGLMHLNEVILQNPQLNRWSLGIWALGRPEWYISEMSCNFFNLVSVALYDTLGPDAVEYIVGHAEIPVIVCSGNHVSTLLQNASQMPGLRAIISMDSLQDTVPVPGATSPAKILRAWGEEKGIKVFDFDEIENFGAEFPRKHLPPLEDEVASLCYTSGTTGQPKGAMLTHKNFVATVATNREGLSIYLPLAHIYGRVVDTNATFSGCKIGYFRGDVALLMEDIQELRPTFFPTVPRLLNRIYAKIVASTIEAPGLVGALSRHAVATKLANLEAGKGVHHPLWDRLLFNKIKMALGGRVEVLLTGSAPIAKEVLNFMRIAFCCVVTEGYGATEGMATATVTLSDEYIPGHVGCPRAGCEIKLVDVPEMNYLVTDKPYPRGEIHIRGATVFKGYFKDEKNTRDTVDSEGWLASGDIGFVDNRGCFTIIDRKKNIFKLAQGEYIAPEKIENILMARCNLIQQIYVDGNSLESTLVTVVVPEPETFLPFANAITGSQVGLGDNVGLAKLCRNPQVNAAFLKELDKAGQAGGLRGFEFVKRMHLTTDAFTVENGMMTPTFKVRRPQVSAHFREQVQAMYADIHASTPAAKL</sequence>
<accession>A0A9P5SJ22</accession>
<dbReference type="GO" id="GO:0004467">
    <property type="term" value="F:long-chain fatty acid-CoA ligase activity"/>
    <property type="evidence" value="ECO:0007669"/>
    <property type="project" value="TreeGrafter"/>
</dbReference>
<dbReference type="InterPro" id="IPR000873">
    <property type="entry name" value="AMP-dep_synth/lig_dom"/>
</dbReference>
<evidence type="ECO:0000256" key="2">
    <source>
        <dbReference type="ARBA" id="ARBA00022840"/>
    </source>
</evidence>
<dbReference type="InterPro" id="IPR042099">
    <property type="entry name" value="ANL_N_sf"/>
</dbReference>
<dbReference type="PANTHER" id="PTHR43272">
    <property type="entry name" value="LONG-CHAIN-FATTY-ACID--COA LIGASE"/>
    <property type="match status" value="1"/>
</dbReference>
<dbReference type="InterPro" id="IPR020845">
    <property type="entry name" value="AMP-binding_CS"/>
</dbReference>
<dbReference type="EMBL" id="JAAAUY010000519">
    <property type="protein sequence ID" value="KAF9328937.1"/>
    <property type="molecule type" value="Genomic_DNA"/>
</dbReference>
<evidence type="ECO:0000313" key="5">
    <source>
        <dbReference type="Proteomes" id="UP000696485"/>
    </source>
</evidence>
<dbReference type="SUPFAM" id="SSF56801">
    <property type="entry name" value="Acetyl-CoA synthetase-like"/>
    <property type="match status" value="1"/>
</dbReference>
<dbReference type="PROSITE" id="PS00455">
    <property type="entry name" value="AMP_BINDING"/>
    <property type="match status" value="1"/>
</dbReference>
<keyword evidence="1" id="KW-0547">Nucleotide-binding</keyword>
<reference evidence="4" key="1">
    <citation type="journal article" date="2020" name="Fungal Divers.">
        <title>Resolving the Mortierellaceae phylogeny through synthesis of multi-gene phylogenetics and phylogenomics.</title>
        <authorList>
            <person name="Vandepol N."/>
            <person name="Liber J."/>
            <person name="Desiro A."/>
            <person name="Na H."/>
            <person name="Kennedy M."/>
            <person name="Barry K."/>
            <person name="Grigoriev I.V."/>
            <person name="Miller A.N."/>
            <person name="O'Donnell K."/>
            <person name="Stajich J.E."/>
            <person name="Bonito G."/>
        </authorList>
    </citation>
    <scope>NUCLEOTIDE SEQUENCE</scope>
    <source>
        <strain evidence="4">NVP1</strain>
    </source>
</reference>
<evidence type="ECO:0000256" key="1">
    <source>
        <dbReference type="ARBA" id="ARBA00022741"/>
    </source>
</evidence>
<comment type="caution">
    <text evidence="4">The sequence shown here is derived from an EMBL/GenBank/DDBJ whole genome shotgun (WGS) entry which is preliminary data.</text>
</comment>
<feature type="domain" description="AMP-dependent synthetase/ligase" evidence="3">
    <location>
        <begin position="70"/>
        <end position="491"/>
    </location>
</feature>
<protein>
    <recommendedName>
        <fullName evidence="3">AMP-dependent synthetase/ligase domain-containing protein</fullName>
    </recommendedName>
</protein>
<evidence type="ECO:0000313" key="4">
    <source>
        <dbReference type="EMBL" id="KAF9328937.1"/>
    </source>
</evidence>
<dbReference type="Pfam" id="PF00501">
    <property type="entry name" value="AMP-binding"/>
    <property type="match status" value="1"/>
</dbReference>
<gene>
    <name evidence="4" type="ORF">BG006_007944</name>
</gene>
<proteinExistence type="predicted"/>
<dbReference type="GO" id="GO:0005524">
    <property type="term" value="F:ATP binding"/>
    <property type="evidence" value="ECO:0007669"/>
    <property type="project" value="UniProtKB-KW"/>
</dbReference>
<dbReference type="Proteomes" id="UP000696485">
    <property type="component" value="Unassembled WGS sequence"/>
</dbReference>
<dbReference type="GO" id="GO:0005783">
    <property type="term" value="C:endoplasmic reticulum"/>
    <property type="evidence" value="ECO:0007669"/>
    <property type="project" value="TreeGrafter"/>
</dbReference>
<dbReference type="PANTHER" id="PTHR43272:SF33">
    <property type="entry name" value="AMP-BINDING DOMAIN-CONTAINING PROTEIN-RELATED"/>
    <property type="match status" value="1"/>
</dbReference>
<organism evidence="4 5">
    <name type="scientific">Podila minutissima</name>
    <dbReference type="NCBI Taxonomy" id="64525"/>
    <lineage>
        <taxon>Eukaryota</taxon>
        <taxon>Fungi</taxon>
        <taxon>Fungi incertae sedis</taxon>
        <taxon>Mucoromycota</taxon>
        <taxon>Mortierellomycotina</taxon>
        <taxon>Mortierellomycetes</taxon>
        <taxon>Mortierellales</taxon>
        <taxon>Mortierellaceae</taxon>
        <taxon>Podila</taxon>
    </lineage>
</organism>
<keyword evidence="2" id="KW-0067">ATP-binding</keyword>
<dbReference type="GO" id="GO:0016020">
    <property type="term" value="C:membrane"/>
    <property type="evidence" value="ECO:0007669"/>
    <property type="project" value="TreeGrafter"/>
</dbReference>
<keyword evidence="5" id="KW-1185">Reference proteome</keyword>
<name>A0A9P5SJ22_9FUNG</name>